<keyword evidence="5 9" id="KW-0413">Isomerase</keyword>
<dbReference type="Proteomes" id="UP000251186">
    <property type="component" value="Unassembled WGS sequence"/>
</dbReference>
<gene>
    <name evidence="9" type="primary">surA</name>
    <name evidence="9" type="ORF">NCTC11166_00803</name>
</gene>
<dbReference type="Pfam" id="PF00639">
    <property type="entry name" value="Rotamase"/>
    <property type="match status" value="1"/>
</dbReference>
<dbReference type="RefSeq" id="WP_258522495.1">
    <property type="nucleotide sequence ID" value="NZ_UAQP01000005.1"/>
</dbReference>
<dbReference type="InterPro" id="IPR050280">
    <property type="entry name" value="OMP_Chaperone_SurA"/>
</dbReference>
<dbReference type="EMBL" id="UAQP01000005">
    <property type="protein sequence ID" value="SPU52473.1"/>
    <property type="molecule type" value="Genomic_DNA"/>
</dbReference>
<keyword evidence="5" id="KW-0697">Rotamase</keyword>
<evidence type="ECO:0000256" key="4">
    <source>
        <dbReference type="ARBA" id="ARBA00031484"/>
    </source>
</evidence>
<feature type="signal peptide" evidence="7">
    <location>
        <begin position="1"/>
        <end position="23"/>
    </location>
</feature>
<name>A0A2X1B5C9_BREVE</name>
<evidence type="ECO:0000256" key="3">
    <source>
        <dbReference type="ARBA" id="ARBA00030642"/>
    </source>
</evidence>
<reference evidence="9 10" key="1">
    <citation type="submission" date="2018-06" db="EMBL/GenBank/DDBJ databases">
        <authorList>
            <consortium name="Pathogen Informatics"/>
            <person name="Doyle S."/>
        </authorList>
    </citation>
    <scope>NUCLEOTIDE SEQUENCE [LARGE SCALE GENOMIC DNA]</scope>
    <source>
        <strain evidence="9 10">NCTC11166</strain>
    </source>
</reference>
<evidence type="ECO:0000256" key="7">
    <source>
        <dbReference type="SAM" id="SignalP"/>
    </source>
</evidence>
<organism evidence="9 10">
    <name type="scientific">Brevundimonas vesicularis</name>
    <name type="common">Pseudomonas vesicularis</name>
    <dbReference type="NCBI Taxonomy" id="41276"/>
    <lineage>
        <taxon>Bacteria</taxon>
        <taxon>Pseudomonadati</taxon>
        <taxon>Pseudomonadota</taxon>
        <taxon>Alphaproteobacteria</taxon>
        <taxon>Caulobacterales</taxon>
        <taxon>Caulobacteraceae</taxon>
        <taxon>Brevundimonas</taxon>
    </lineage>
</organism>
<evidence type="ECO:0000313" key="9">
    <source>
        <dbReference type="EMBL" id="SPU52473.1"/>
    </source>
</evidence>
<feature type="chain" id="PRO_5016049727" description="Parvulin-like PPIase" evidence="7">
    <location>
        <begin position="24"/>
        <end position="455"/>
    </location>
</feature>
<dbReference type="PROSITE" id="PS50198">
    <property type="entry name" value="PPIC_PPIASE_2"/>
    <property type="match status" value="2"/>
</dbReference>
<dbReference type="PANTHER" id="PTHR47637">
    <property type="entry name" value="CHAPERONE SURA"/>
    <property type="match status" value="1"/>
</dbReference>
<evidence type="ECO:0000256" key="5">
    <source>
        <dbReference type="PROSITE-ProRule" id="PRU00278"/>
    </source>
</evidence>
<dbReference type="Pfam" id="PF13624">
    <property type="entry name" value="SurA_N_3"/>
    <property type="match status" value="1"/>
</dbReference>
<dbReference type="Gene3D" id="3.10.50.40">
    <property type="match status" value="2"/>
</dbReference>
<evidence type="ECO:0000256" key="6">
    <source>
        <dbReference type="SAM" id="MobiDB-lite"/>
    </source>
</evidence>
<sequence>MGLMRYSTGAALAAVLLAGSAYAQTAPAPAQASTPAQSPAAGAPNPAAEEAPTTARPAPQFEMADGIVATVNDKIITGYDLRQRMLMLIASSQVQPTEQNLPAIQQAALNALIEDRLKDQEMAKFESLKVTDEEVDGEIAEMARAAGTTPQAYMQFLQQGGIQPAAFRDNLRTQIGWSQLIPGRFNSRARASTLQVDQEVRRLKEAASKPQFLLGEIYIDAARVGGAQAALNGARQLVQQIIQGAPFQAVAQQFSAAPSASARVPGDAGWVVKDSLQPAVQSVLEQLQPGQLSNPIVVDGGVYILYLRDKRDGASTSLVSLKQVMVELPETASEADVAAATAKLEGLRNGLTCDNIISQARATQGVLGADLGESDVANLAPQFQQFARTGEIGSVSTPIRTPLGLHLVAVCGRRVGGPEAPNRQQVENRLRAQNLAVLERRYLRDLRSDALIEFK</sequence>
<feature type="region of interest" description="Disordered" evidence="6">
    <location>
        <begin position="29"/>
        <end position="58"/>
    </location>
</feature>
<dbReference type="InterPro" id="IPR000297">
    <property type="entry name" value="PPIase_PpiC"/>
</dbReference>
<dbReference type="GO" id="GO:0003755">
    <property type="term" value="F:peptidyl-prolyl cis-trans isomerase activity"/>
    <property type="evidence" value="ECO:0007669"/>
    <property type="project" value="UniProtKB-KW"/>
</dbReference>
<dbReference type="SUPFAM" id="SSF54534">
    <property type="entry name" value="FKBP-like"/>
    <property type="match status" value="2"/>
</dbReference>
<feature type="domain" description="PpiC" evidence="8">
    <location>
        <begin position="209"/>
        <end position="309"/>
    </location>
</feature>
<dbReference type="PANTHER" id="PTHR47637:SF1">
    <property type="entry name" value="CHAPERONE SURA"/>
    <property type="match status" value="1"/>
</dbReference>
<proteinExistence type="predicted"/>
<evidence type="ECO:0000256" key="1">
    <source>
        <dbReference type="ARBA" id="ARBA00018370"/>
    </source>
</evidence>
<dbReference type="AlphaFoldDB" id="A0A2X1B5C9"/>
<dbReference type="InterPro" id="IPR027304">
    <property type="entry name" value="Trigger_fact/SurA_dom_sf"/>
</dbReference>
<dbReference type="Gene3D" id="1.10.4030.10">
    <property type="entry name" value="Porin chaperone SurA, peptide-binding domain"/>
    <property type="match status" value="1"/>
</dbReference>
<evidence type="ECO:0000256" key="2">
    <source>
        <dbReference type="ARBA" id="ARBA00022729"/>
    </source>
</evidence>
<evidence type="ECO:0000313" key="10">
    <source>
        <dbReference type="Proteomes" id="UP000251186"/>
    </source>
</evidence>
<accession>A0A2X1B5C9</accession>
<evidence type="ECO:0000259" key="8">
    <source>
        <dbReference type="PROSITE" id="PS50198"/>
    </source>
</evidence>
<dbReference type="SUPFAM" id="SSF109998">
    <property type="entry name" value="Triger factor/SurA peptide-binding domain-like"/>
    <property type="match status" value="1"/>
</dbReference>
<dbReference type="InterPro" id="IPR046357">
    <property type="entry name" value="PPIase_dom_sf"/>
</dbReference>
<keyword evidence="2 7" id="KW-0732">Signal</keyword>
<feature type="domain" description="PpiC" evidence="8">
    <location>
        <begin position="316"/>
        <end position="412"/>
    </location>
</feature>
<protein>
    <recommendedName>
        <fullName evidence="1">Parvulin-like PPIase</fullName>
    </recommendedName>
    <alternativeName>
        <fullName evidence="3">Peptidyl-prolyl cis-trans isomerase plp</fullName>
    </alternativeName>
    <alternativeName>
        <fullName evidence="4">Rotamase plp</fullName>
    </alternativeName>
</protein>